<gene>
    <name evidence="2" type="ORF">GGQ87_000759</name>
</gene>
<keyword evidence="3" id="KW-1185">Reference proteome</keyword>
<reference evidence="2 3" key="1">
    <citation type="submission" date="2020-03" db="EMBL/GenBank/DDBJ databases">
        <title>Genomic Encyclopedia of Type Strains, Phase IV (KMG-IV): sequencing the most valuable type-strain genomes for metagenomic binning, comparative biology and taxonomic classification.</title>
        <authorList>
            <person name="Goeker M."/>
        </authorList>
    </citation>
    <scope>NUCLEOTIDE SEQUENCE [LARGE SCALE GENOMIC DNA]</scope>
    <source>
        <strain evidence="2 3">DSM 4736</strain>
    </source>
</reference>
<dbReference type="AlphaFoldDB" id="A0A7X5YJS5"/>
<protein>
    <submittedName>
        <fullName evidence="2">Uncharacterized protein</fullName>
    </submittedName>
</protein>
<evidence type="ECO:0000313" key="2">
    <source>
        <dbReference type="EMBL" id="NJC40501.1"/>
    </source>
</evidence>
<sequence>MTTEPFLKVRIVRAPKGEAPLWVREAWIGLELPLALPDEVTEETSGVLSGPNSWLGYWWARLRGRIHQTSGYVVNSARAIDILARSQPKAADWWRVNAPRFCELDAEFMFDTPACDPSPRTRRQQPLGLNGKRPDGEPSGRLQVEPDGPLTAFQ</sequence>
<dbReference type="Proteomes" id="UP000587415">
    <property type="component" value="Unassembled WGS sequence"/>
</dbReference>
<dbReference type="RefSeq" id="WP_168045374.1">
    <property type="nucleotide sequence ID" value="NZ_JAATJM010000001.1"/>
</dbReference>
<name>A0A7X5YJS5_9CAUL</name>
<feature type="region of interest" description="Disordered" evidence="1">
    <location>
        <begin position="113"/>
        <end position="154"/>
    </location>
</feature>
<organism evidence="2 3">
    <name type="scientific">Brevundimonas alba</name>
    <dbReference type="NCBI Taxonomy" id="74314"/>
    <lineage>
        <taxon>Bacteria</taxon>
        <taxon>Pseudomonadati</taxon>
        <taxon>Pseudomonadota</taxon>
        <taxon>Alphaproteobacteria</taxon>
        <taxon>Caulobacterales</taxon>
        <taxon>Caulobacteraceae</taxon>
        <taxon>Brevundimonas</taxon>
    </lineage>
</organism>
<dbReference type="EMBL" id="JAATJM010000001">
    <property type="protein sequence ID" value="NJC40501.1"/>
    <property type="molecule type" value="Genomic_DNA"/>
</dbReference>
<comment type="caution">
    <text evidence="2">The sequence shown here is derived from an EMBL/GenBank/DDBJ whole genome shotgun (WGS) entry which is preliminary data.</text>
</comment>
<evidence type="ECO:0000313" key="3">
    <source>
        <dbReference type="Proteomes" id="UP000587415"/>
    </source>
</evidence>
<accession>A0A7X5YJS5</accession>
<proteinExistence type="predicted"/>
<evidence type="ECO:0000256" key="1">
    <source>
        <dbReference type="SAM" id="MobiDB-lite"/>
    </source>
</evidence>